<dbReference type="Proteomes" id="UP000735302">
    <property type="component" value="Unassembled WGS sequence"/>
</dbReference>
<dbReference type="InterPro" id="IPR023313">
    <property type="entry name" value="UBQ-conjugating_AS"/>
</dbReference>
<organism evidence="7 8">
    <name type="scientific">Plakobranchus ocellatus</name>
    <dbReference type="NCBI Taxonomy" id="259542"/>
    <lineage>
        <taxon>Eukaryota</taxon>
        <taxon>Metazoa</taxon>
        <taxon>Spiralia</taxon>
        <taxon>Lophotrochozoa</taxon>
        <taxon>Mollusca</taxon>
        <taxon>Gastropoda</taxon>
        <taxon>Heterobranchia</taxon>
        <taxon>Euthyneura</taxon>
        <taxon>Panpulmonata</taxon>
        <taxon>Sacoglossa</taxon>
        <taxon>Placobranchoidea</taxon>
        <taxon>Plakobranchidae</taxon>
        <taxon>Plakobranchus</taxon>
    </lineage>
</organism>
<dbReference type="Gene3D" id="3.10.110.10">
    <property type="entry name" value="Ubiquitin Conjugating Enzyme"/>
    <property type="match status" value="1"/>
</dbReference>
<evidence type="ECO:0000256" key="3">
    <source>
        <dbReference type="PROSITE-ProRule" id="PRU10133"/>
    </source>
</evidence>
<sequence>MSERDPGVTCTSERNSVPCSKRRRQHQQERSGHQTAFVGYGHNSGQSRWHRGRINCCAGQAAVELKTFSWEGCCVFPSGQEGIREVQEMEELLTETCEVAFPDPSCLHQFILTVTPDSGYWQGGRFRFAVSVPEDYNIVPPKVICQTQLYHPNINETGEVCLSLLRESSYDSMGIFQTKGERFCTAVCQKMMTPELLVSAAECDPRGDSDNNGFSYNQCRHLLVA</sequence>
<name>A0AAV3Z4T6_9GAST</name>
<dbReference type="GO" id="GO:0005524">
    <property type="term" value="F:ATP binding"/>
    <property type="evidence" value="ECO:0007669"/>
    <property type="project" value="UniProtKB-UniRule"/>
</dbReference>
<dbReference type="PROSITE" id="PS50127">
    <property type="entry name" value="UBC_2"/>
    <property type="match status" value="1"/>
</dbReference>
<keyword evidence="2 4" id="KW-0833">Ubl conjugation pathway</keyword>
<evidence type="ECO:0000313" key="7">
    <source>
        <dbReference type="EMBL" id="GFN89620.1"/>
    </source>
</evidence>
<evidence type="ECO:0000259" key="6">
    <source>
        <dbReference type="PROSITE" id="PS50127"/>
    </source>
</evidence>
<keyword evidence="4" id="KW-0067">ATP-binding</keyword>
<comment type="caution">
    <text evidence="7">The sequence shown here is derived from an EMBL/GenBank/DDBJ whole genome shotgun (WGS) entry which is preliminary data.</text>
</comment>
<dbReference type="GO" id="GO:0016740">
    <property type="term" value="F:transferase activity"/>
    <property type="evidence" value="ECO:0007669"/>
    <property type="project" value="UniProtKB-KW"/>
</dbReference>
<dbReference type="InterPro" id="IPR016135">
    <property type="entry name" value="UBQ-conjugating_enzyme/RWD"/>
</dbReference>
<feature type="active site" description="Glycyl thioester intermediate" evidence="3">
    <location>
        <position position="161"/>
    </location>
</feature>
<dbReference type="SUPFAM" id="SSF54495">
    <property type="entry name" value="UBC-like"/>
    <property type="match status" value="1"/>
</dbReference>
<keyword evidence="1" id="KW-0808">Transferase</keyword>
<evidence type="ECO:0000256" key="1">
    <source>
        <dbReference type="ARBA" id="ARBA00022679"/>
    </source>
</evidence>
<dbReference type="CDD" id="cd23794">
    <property type="entry name" value="UBCc_UBE2F_UBE2M"/>
    <property type="match status" value="1"/>
</dbReference>
<feature type="compositionally biased region" description="Polar residues" evidence="5">
    <location>
        <begin position="9"/>
        <end position="18"/>
    </location>
</feature>
<dbReference type="SMART" id="SM00212">
    <property type="entry name" value="UBCc"/>
    <property type="match status" value="1"/>
</dbReference>
<keyword evidence="4" id="KW-0547">Nucleotide-binding</keyword>
<evidence type="ECO:0000256" key="5">
    <source>
        <dbReference type="SAM" id="MobiDB-lite"/>
    </source>
</evidence>
<dbReference type="Pfam" id="PF00179">
    <property type="entry name" value="UQ_con"/>
    <property type="match status" value="1"/>
</dbReference>
<dbReference type="InterPro" id="IPR000608">
    <property type="entry name" value="UBC"/>
</dbReference>
<evidence type="ECO:0000313" key="8">
    <source>
        <dbReference type="Proteomes" id="UP000735302"/>
    </source>
</evidence>
<reference evidence="7 8" key="1">
    <citation type="journal article" date="2021" name="Elife">
        <title>Chloroplast acquisition without the gene transfer in kleptoplastic sea slugs, Plakobranchus ocellatus.</title>
        <authorList>
            <person name="Maeda T."/>
            <person name="Takahashi S."/>
            <person name="Yoshida T."/>
            <person name="Shimamura S."/>
            <person name="Takaki Y."/>
            <person name="Nagai Y."/>
            <person name="Toyoda A."/>
            <person name="Suzuki Y."/>
            <person name="Arimoto A."/>
            <person name="Ishii H."/>
            <person name="Satoh N."/>
            <person name="Nishiyama T."/>
            <person name="Hasebe M."/>
            <person name="Maruyama T."/>
            <person name="Minagawa J."/>
            <person name="Obokata J."/>
            <person name="Shigenobu S."/>
        </authorList>
    </citation>
    <scope>NUCLEOTIDE SEQUENCE [LARGE SCALE GENOMIC DNA]</scope>
</reference>
<accession>A0AAV3Z4T6</accession>
<evidence type="ECO:0000256" key="2">
    <source>
        <dbReference type="ARBA" id="ARBA00022786"/>
    </source>
</evidence>
<feature type="domain" description="UBC core" evidence="6">
    <location>
        <begin position="77"/>
        <end position="225"/>
    </location>
</feature>
<dbReference type="AlphaFoldDB" id="A0AAV3Z4T6"/>
<evidence type="ECO:0000256" key="4">
    <source>
        <dbReference type="RuleBase" id="RU362109"/>
    </source>
</evidence>
<dbReference type="PANTHER" id="PTHR24068">
    <property type="entry name" value="UBIQUITIN-CONJUGATING ENZYME E2"/>
    <property type="match status" value="1"/>
</dbReference>
<gene>
    <name evidence="7" type="ORF">PoB_001612600</name>
</gene>
<protein>
    <submittedName>
        <fullName evidence="7">Nedd8-conjugating enzyme ube2f</fullName>
    </submittedName>
</protein>
<keyword evidence="8" id="KW-1185">Reference proteome</keyword>
<proteinExistence type="inferred from homology"/>
<comment type="similarity">
    <text evidence="4">Belongs to the ubiquitin-conjugating enzyme family.</text>
</comment>
<dbReference type="PROSITE" id="PS00183">
    <property type="entry name" value="UBC_1"/>
    <property type="match status" value="1"/>
</dbReference>
<dbReference type="EMBL" id="BLXT01001944">
    <property type="protein sequence ID" value="GFN89620.1"/>
    <property type="molecule type" value="Genomic_DNA"/>
</dbReference>
<feature type="region of interest" description="Disordered" evidence="5">
    <location>
        <begin position="1"/>
        <end position="37"/>
    </location>
</feature>